<evidence type="ECO:0008006" key="4">
    <source>
        <dbReference type="Google" id="ProtNLM"/>
    </source>
</evidence>
<comment type="caution">
    <text evidence="2">The sequence shown here is derived from an EMBL/GenBank/DDBJ whole genome shotgun (WGS) entry which is preliminary data.</text>
</comment>
<evidence type="ECO:0000256" key="1">
    <source>
        <dbReference type="SAM" id="SignalP"/>
    </source>
</evidence>
<sequence>MSYWRKFFIVVLLALSLPVQSFAAVSTQCAAAQDDAPRYLQQAAPEYHRDMQRMARADGAHHAHACSTCASCCIGTGLPAMPAAAVAPDAARAARPIPPPVGVASFLTDGIERPPRRFPV</sequence>
<evidence type="ECO:0000313" key="2">
    <source>
        <dbReference type="EMBL" id="KVM39948.1"/>
    </source>
</evidence>
<feature type="chain" id="PRO_5044504438" description="DUF2946 domain-containing protein" evidence="1">
    <location>
        <begin position="24"/>
        <end position="120"/>
    </location>
</feature>
<organism evidence="2 3">
    <name type="scientific">Burkholderia ubonensis</name>
    <dbReference type="NCBI Taxonomy" id="101571"/>
    <lineage>
        <taxon>Bacteria</taxon>
        <taxon>Pseudomonadati</taxon>
        <taxon>Pseudomonadota</taxon>
        <taxon>Betaproteobacteria</taxon>
        <taxon>Burkholderiales</taxon>
        <taxon>Burkholderiaceae</taxon>
        <taxon>Burkholderia</taxon>
        <taxon>Burkholderia cepacia complex</taxon>
    </lineage>
</organism>
<feature type="signal peptide" evidence="1">
    <location>
        <begin position="1"/>
        <end position="23"/>
    </location>
</feature>
<reference evidence="2 3" key="1">
    <citation type="submission" date="2015-11" db="EMBL/GenBank/DDBJ databases">
        <title>Expanding the genomic diversity of Burkholderia species for the development of highly accurate diagnostics.</title>
        <authorList>
            <person name="Sahl J."/>
            <person name="Keim P."/>
            <person name="Wagner D."/>
        </authorList>
    </citation>
    <scope>NUCLEOTIDE SEQUENCE [LARGE SCALE GENOMIC DNA]</scope>
    <source>
        <strain evidence="2 3">MSMB2058</strain>
    </source>
</reference>
<protein>
    <recommendedName>
        <fullName evidence="4">DUF2946 domain-containing protein</fullName>
    </recommendedName>
</protein>
<dbReference type="EMBL" id="LOZE01000012">
    <property type="protein sequence ID" value="KVM39948.1"/>
    <property type="molecule type" value="Genomic_DNA"/>
</dbReference>
<dbReference type="Proteomes" id="UP000061665">
    <property type="component" value="Unassembled WGS sequence"/>
</dbReference>
<keyword evidence="1" id="KW-0732">Signal</keyword>
<name>A0AB73GA51_9BURK</name>
<gene>
    <name evidence="2" type="ORF">WJ53_00815</name>
</gene>
<evidence type="ECO:0000313" key="3">
    <source>
        <dbReference type="Proteomes" id="UP000061665"/>
    </source>
</evidence>
<dbReference type="RefSeq" id="WP_059724616.1">
    <property type="nucleotide sequence ID" value="NZ_LOYI01000055.1"/>
</dbReference>
<accession>A0AB73GA51</accession>
<dbReference type="AlphaFoldDB" id="A0AB73GA51"/>
<proteinExistence type="predicted"/>